<evidence type="ECO:0000259" key="5">
    <source>
        <dbReference type="PROSITE" id="PS51078"/>
    </source>
</evidence>
<dbReference type="InterPro" id="IPR014757">
    <property type="entry name" value="Tscrpt_reg_IclR_C"/>
</dbReference>
<dbReference type="GO" id="GO:0003700">
    <property type="term" value="F:DNA-binding transcription factor activity"/>
    <property type="evidence" value="ECO:0007669"/>
    <property type="project" value="TreeGrafter"/>
</dbReference>
<evidence type="ECO:0000313" key="7">
    <source>
        <dbReference type="Proteomes" id="UP000032611"/>
    </source>
</evidence>
<dbReference type="Pfam" id="PF01614">
    <property type="entry name" value="IclR_C"/>
    <property type="match status" value="1"/>
</dbReference>
<dbReference type="SUPFAM" id="SSF55781">
    <property type="entry name" value="GAF domain-like"/>
    <property type="match status" value="1"/>
</dbReference>
<dbReference type="InterPro" id="IPR036388">
    <property type="entry name" value="WH-like_DNA-bd_sf"/>
</dbReference>
<evidence type="ECO:0000256" key="1">
    <source>
        <dbReference type="ARBA" id="ARBA00023015"/>
    </source>
</evidence>
<dbReference type="GO" id="GO:0045892">
    <property type="term" value="P:negative regulation of DNA-templated transcription"/>
    <property type="evidence" value="ECO:0007669"/>
    <property type="project" value="TreeGrafter"/>
</dbReference>
<dbReference type="HOGENOM" id="CLU_062618_6_0_5"/>
<dbReference type="InterPro" id="IPR005471">
    <property type="entry name" value="Tscrpt_reg_IclR_N"/>
</dbReference>
<dbReference type="Gene3D" id="1.10.10.10">
    <property type="entry name" value="Winged helix-like DNA-binding domain superfamily/Winged helix DNA-binding domain"/>
    <property type="match status" value="1"/>
</dbReference>
<sequence>MNSEVKSAARILDLLEYLSERREAVSLSQICRDLGFPKSSGHALVQTLVARGHVIHTAGRYVMVEASRHGFPFKAHEEPLVVKAMPFMERLRDQSGETVLLSTMNAHCDVRRLAKCVSRQPVRYDVNMDAAITPYCTATGRLLLAYAPADALEDYLSRVQFLTYTRFTITNPDDLRRLLEKVRRDGYALNDQEFVTGSTGIAAPVWNREGKVIAALNLGTLTTRFMEKRELLILMVREAAYQLSRVMGYRI</sequence>
<dbReference type="PROSITE" id="PS51078">
    <property type="entry name" value="ICLR_ED"/>
    <property type="match status" value="1"/>
</dbReference>
<keyword evidence="2" id="KW-0238">DNA-binding</keyword>
<dbReference type="PATRIC" id="fig|1486262.3.peg.842"/>
<dbReference type="AlphaFoldDB" id="A0A0D5LLN1"/>
<dbReference type="EMBL" id="CP010803">
    <property type="protein sequence ID" value="AJY45061.1"/>
    <property type="molecule type" value="Genomic_DNA"/>
</dbReference>
<keyword evidence="3" id="KW-0804">Transcription</keyword>
<dbReference type="SMART" id="SM00346">
    <property type="entry name" value="HTH_ICLR"/>
    <property type="match status" value="1"/>
</dbReference>
<dbReference type="RefSeq" id="WP_045679656.1">
    <property type="nucleotide sequence ID" value="NZ_CP010803.1"/>
</dbReference>
<dbReference type="Proteomes" id="UP000032611">
    <property type="component" value="Chromosome"/>
</dbReference>
<dbReference type="InterPro" id="IPR036390">
    <property type="entry name" value="WH_DNA-bd_sf"/>
</dbReference>
<name>A0A0D5LLN1_MAREN</name>
<keyword evidence="7" id="KW-1185">Reference proteome</keyword>
<gene>
    <name evidence="6" type="ORF">TM49_04135</name>
</gene>
<feature type="domain" description="IclR-ED" evidence="5">
    <location>
        <begin position="65"/>
        <end position="249"/>
    </location>
</feature>
<proteinExistence type="predicted"/>
<organism evidence="6 7">
    <name type="scientific">Martelella endophytica</name>
    <dbReference type="NCBI Taxonomy" id="1486262"/>
    <lineage>
        <taxon>Bacteria</taxon>
        <taxon>Pseudomonadati</taxon>
        <taxon>Pseudomonadota</taxon>
        <taxon>Alphaproteobacteria</taxon>
        <taxon>Hyphomicrobiales</taxon>
        <taxon>Aurantimonadaceae</taxon>
        <taxon>Martelella</taxon>
    </lineage>
</organism>
<dbReference type="InterPro" id="IPR029016">
    <property type="entry name" value="GAF-like_dom_sf"/>
</dbReference>
<dbReference type="KEGG" id="mey:TM49_04135"/>
<evidence type="ECO:0000313" key="6">
    <source>
        <dbReference type="EMBL" id="AJY45061.1"/>
    </source>
</evidence>
<feature type="domain" description="HTH iclR-type" evidence="4">
    <location>
        <begin position="5"/>
        <end position="65"/>
    </location>
</feature>
<evidence type="ECO:0000259" key="4">
    <source>
        <dbReference type="PROSITE" id="PS51077"/>
    </source>
</evidence>
<evidence type="ECO:0000256" key="2">
    <source>
        <dbReference type="ARBA" id="ARBA00023125"/>
    </source>
</evidence>
<evidence type="ECO:0000256" key="3">
    <source>
        <dbReference type="ARBA" id="ARBA00023163"/>
    </source>
</evidence>
<dbReference type="InterPro" id="IPR050707">
    <property type="entry name" value="HTH_MetabolicPath_Reg"/>
</dbReference>
<dbReference type="PROSITE" id="PS51077">
    <property type="entry name" value="HTH_ICLR"/>
    <property type="match status" value="1"/>
</dbReference>
<dbReference type="PANTHER" id="PTHR30136">
    <property type="entry name" value="HELIX-TURN-HELIX TRANSCRIPTIONAL REGULATOR, ICLR FAMILY"/>
    <property type="match status" value="1"/>
</dbReference>
<dbReference type="Pfam" id="PF09339">
    <property type="entry name" value="HTH_IclR"/>
    <property type="match status" value="1"/>
</dbReference>
<dbReference type="Gene3D" id="3.30.450.40">
    <property type="match status" value="1"/>
</dbReference>
<dbReference type="OrthoDB" id="9807558at2"/>
<keyword evidence="1" id="KW-0805">Transcription regulation</keyword>
<dbReference type="STRING" id="1486262.TM49_04135"/>
<accession>A0A0D5LLN1</accession>
<reference evidence="6 7" key="1">
    <citation type="journal article" date="2015" name="Genome Announc.">
        <title>Complete genome sequence of Martelella endophytica YC6887, which has antifungal activity associated with a halophyte.</title>
        <authorList>
            <person name="Khan A."/>
            <person name="Khan H."/>
            <person name="Chung E.J."/>
            <person name="Hossain M.T."/>
            <person name="Chung Y.R."/>
        </authorList>
    </citation>
    <scope>NUCLEOTIDE SEQUENCE [LARGE SCALE GENOMIC DNA]</scope>
    <source>
        <strain evidence="6">YC6887</strain>
    </source>
</reference>
<dbReference type="PANTHER" id="PTHR30136:SF24">
    <property type="entry name" value="HTH-TYPE TRANSCRIPTIONAL REPRESSOR ALLR"/>
    <property type="match status" value="1"/>
</dbReference>
<dbReference type="SUPFAM" id="SSF46785">
    <property type="entry name" value="Winged helix' DNA-binding domain"/>
    <property type="match status" value="1"/>
</dbReference>
<dbReference type="GO" id="GO:0003677">
    <property type="term" value="F:DNA binding"/>
    <property type="evidence" value="ECO:0007669"/>
    <property type="project" value="UniProtKB-KW"/>
</dbReference>
<protein>
    <submittedName>
        <fullName evidence="6">IclR family transcriptional regulator</fullName>
    </submittedName>
</protein>